<evidence type="ECO:0000313" key="2">
    <source>
        <dbReference type="Proteomes" id="UP001057375"/>
    </source>
</evidence>
<comment type="caution">
    <text evidence="1">The sequence shown here is derived from an EMBL/GenBank/DDBJ whole genome shotgun (WGS) entry which is preliminary data.</text>
</comment>
<organism evidence="1 2">
    <name type="scientific">Aduncisulcus paluster</name>
    <dbReference type="NCBI Taxonomy" id="2918883"/>
    <lineage>
        <taxon>Eukaryota</taxon>
        <taxon>Metamonada</taxon>
        <taxon>Carpediemonas-like organisms</taxon>
        <taxon>Aduncisulcus</taxon>
    </lineage>
</organism>
<accession>A0ABQ5K4R3</accession>
<proteinExistence type="predicted"/>
<name>A0ABQ5K4R3_9EUKA</name>
<dbReference type="Proteomes" id="UP001057375">
    <property type="component" value="Unassembled WGS sequence"/>
</dbReference>
<dbReference type="EMBL" id="BQXS01012739">
    <property type="protein sequence ID" value="GKT27383.1"/>
    <property type="molecule type" value="Genomic_DNA"/>
</dbReference>
<evidence type="ECO:0000313" key="1">
    <source>
        <dbReference type="EMBL" id="GKT27383.1"/>
    </source>
</evidence>
<sequence length="199" mass="22810">MGLVLSVLTQLYDYGKSFFFLTLVGQYTFVKPKFQFFLDSPSDEDFYNAFDDDFFFVTSAVYNRRGNLDRDILGTIRVAAEDLWVAKPLHPERRTQLRDLWREVSPGQRLLYYGIQGFIDGVSASRKLSTVAMKTTIMNLPREERVSLRGISEVSNFPPEMLTQVTERFVNDMLWLQEGASGRISGESCFVVIDSSRSP</sequence>
<reference evidence="1" key="1">
    <citation type="submission" date="2022-03" db="EMBL/GenBank/DDBJ databases">
        <title>Draft genome sequence of Aduncisulcus paluster, a free-living microaerophilic Fornicata.</title>
        <authorList>
            <person name="Yuyama I."/>
            <person name="Kume K."/>
            <person name="Tamura T."/>
            <person name="Inagaki Y."/>
            <person name="Hashimoto T."/>
        </authorList>
    </citation>
    <scope>NUCLEOTIDE SEQUENCE</scope>
    <source>
        <strain evidence="1">NY0171</strain>
    </source>
</reference>
<keyword evidence="2" id="KW-1185">Reference proteome</keyword>
<gene>
    <name evidence="1" type="ORF">ADUPG1_013804</name>
</gene>
<protein>
    <submittedName>
        <fullName evidence="1">Uncharacterized protein</fullName>
    </submittedName>
</protein>